<feature type="non-terminal residue" evidence="1">
    <location>
        <position position="1"/>
    </location>
</feature>
<comment type="caution">
    <text evidence="1">The sequence shown here is derived from an EMBL/GenBank/DDBJ whole genome shotgun (WGS) entry which is preliminary data.</text>
</comment>
<dbReference type="AlphaFoldDB" id="A0AAN5CVI9"/>
<accession>A0AAN5CVI9</accession>
<evidence type="ECO:0000313" key="1">
    <source>
        <dbReference type="EMBL" id="GMR51801.1"/>
    </source>
</evidence>
<gene>
    <name evidence="1" type="ORF">PMAYCL1PPCAC_21996</name>
</gene>
<dbReference type="Proteomes" id="UP001328107">
    <property type="component" value="Unassembled WGS sequence"/>
</dbReference>
<organism evidence="1 2">
    <name type="scientific">Pristionchus mayeri</name>
    <dbReference type="NCBI Taxonomy" id="1317129"/>
    <lineage>
        <taxon>Eukaryota</taxon>
        <taxon>Metazoa</taxon>
        <taxon>Ecdysozoa</taxon>
        <taxon>Nematoda</taxon>
        <taxon>Chromadorea</taxon>
        <taxon>Rhabditida</taxon>
        <taxon>Rhabditina</taxon>
        <taxon>Diplogasteromorpha</taxon>
        <taxon>Diplogasteroidea</taxon>
        <taxon>Neodiplogasteridae</taxon>
        <taxon>Pristionchus</taxon>
    </lineage>
</organism>
<keyword evidence="2" id="KW-1185">Reference proteome</keyword>
<dbReference type="EMBL" id="BTRK01000005">
    <property type="protein sequence ID" value="GMR51801.1"/>
    <property type="molecule type" value="Genomic_DNA"/>
</dbReference>
<evidence type="ECO:0000313" key="2">
    <source>
        <dbReference type="Proteomes" id="UP001328107"/>
    </source>
</evidence>
<sequence>IKQACICTMRFGPADFLLCSQMLCKSTFGVLEIYITKLYDTTAPHIISLASRAKEMVIQCEETQLSDSTAFITRLASDASFPILYHRSSSTSSFFGLPHSF</sequence>
<name>A0AAN5CVI9_9BILA</name>
<proteinExistence type="predicted"/>
<protein>
    <submittedName>
        <fullName evidence="1">Uncharacterized protein</fullName>
    </submittedName>
</protein>
<reference evidence="2" key="1">
    <citation type="submission" date="2022-10" db="EMBL/GenBank/DDBJ databases">
        <title>Genome assembly of Pristionchus species.</title>
        <authorList>
            <person name="Yoshida K."/>
            <person name="Sommer R.J."/>
        </authorList>
    </citation>
    <scope>NUCLEOTIDE SEQUENCE [LARGE SCALE GENOMIC DNA]</scope>
    <source>
        <strain evidence="2">RS5460</strain>
    </source>
</reference>